<dbReference type="Gene3D" id="1.25.40.10">
    <property type="entry name" value="Tetratricopeptide repeat domain"/>
    <property type="match status" value="1"/>
</dbReference>
<dbReference type="InterPro" id="IPR000014">
    <property type="entry name" value="PAS"/>
</dbReference>
<dbReference type="EMBL" id="EQ981403">
    <property type="protein sequence ID" value="EEF24736.1"/>
    <property type="molecule type" value="Genomic_DNA"/>
</dbReference>
<evidence type="ECO:0000313" key="8">
    <source>
        <dbReference type="EMBL" id="EEF24736.1"/>
    </source>
</evidence>
<keyword evidence="6" id="KW-0472">Membrane</keyword>
<dbReference type="InterPro" id="IPR035965">
    <property type="entry name" value="PAS-like_dom_sf"/>
</dbReference>
<dbReference type="InterPro" id="IPR011990">
    <property type="entry name" value="TPR-like_helical_dom_sf"/>
</dbReference>
<evidence type="ECO:0000259" key="7">
    <source>
        <dbReference type="PROSITE" id="PS50113"/>
    </source>
</evidence>
<dbReference type="Gene3D" id="3.30.450.20">
    <property type="entry name" value="PAS domain"/>
    <property type="match status" value="1"/>
</dbReference>
<dbReference type="GO" id="GO:0009881">
    <property type="term" value="F:photoreceptor activity"/>
    <property type="evidence" value="ECO:0007669"/>
    <property type="project" value="UniProtKB-KW"/>
</dbReference>
<keyword evidence="5" id="KW-0175">Coiled coil</keyword>
<feature type="non-terminal residue" evidence="8">
    <location>
        <position position="439"/>
    </location>
</feature>
<keyword evidence="1" id="KW-0600">Photoreceptor protein</keyword>
<evidence type="ECO:0000256" key="5">
    <source>
        <dbReference type="SAM" id="Coils"/>
    </source>
</evidence>
<dbReference type="InParanoid" id="B9THC8"/>
<feature type="domain" description="PAC" evidence="7">
    <location>
        <begin position="327"/>
        <end position="379"/>
    </location>
</feature>
<dbReference type="AlphaFoldDB" id="B9THC8"/>
<dbReference type="Pfam" id="PF08448">
    <property type="entry name" value="PAS_4"/>
    <property type="match status" value="1"/>
</dbReference>
<dbReference type="InterPro" id="IPR013656">
    <property type="entry name" value="PAS_4"/>
</dbReference>
<evidence type="ECO:0000256" key="3">
    <source>
        <dbReference type="ARBA" id="ARBA00022991"/>
    </source>
</evidence>
<name>B9THC8_RICCO</name>
<keyword evidence="3" id="KW-0157">Chromophore</keyword>
<evidence type="ECO:0000256" key="2">
    <source>
        <dbReference type="ARBA" id="ARBA00022606"/>
    </source>
</evidence>
<dbReference type="Proteomes" id="UP000008311">
    <property type="component" value="Unassembled WGS sequence"/>
</dbReference>
<dbReference type="InterPro" id="IPR000700">
    <property type="entry name" value="PAS-assoc_C"/>
</dbReference>
<keyword evidence="6" id="KW-1133">Transmembrane helix</keyword>
<keyword evidence="2" id="KW-0716">Sensory transduction</keyword>
<feature type="transmembrane region" description="Helical" evidence="6">
    <location>
        <begin position="207"/>
        <end position="227"/>
    </location>
</feature>
<protein>
    <recommendedName>
        <fullName evidence="7">PAC domain-containing protein</fullName>
    </recommendedName>
</protein>
<proteinExistence type="predicted"/>
<dbReference type="NCBIfam" id="TIGR00229">
    <property type="entry name" value="sensory_box"/>
    <property type="match status" value="1"/>
</dbReference>
<dbReference type="CDD" id="cd00130">
    <property type="entry name" value="PAS"/>
    <property type="match status" value="1"/>
</dbReference>
<accession>B9THC8</accession>
<gene>
    <name evidence="8" type="ORF">RCOM_1868280</name>
</gene>
<dbReference type="PROSITE" id="PS50113">
    <property type="entry name" value="PAC"/>
    <property type="match status" value="1"/>
</dbReference>
<keyword evidence="6" id="KW-0812">Transmembrane</keyword>
<dbReference type="SUPFAM" id="SSF55785">
    <property type="entry name" value="PYP-like sensor domain (PAS domain)"/>
    <property type="match status" value="1"/>
</dbReference>
<evidence type="ECO:0000313" key="9">
    <source>
        <dbReference type="Proteomes" id="UP000008311"/>
    </source>
</evidence>
<evidence type="ECO:0000256" key="6">
    <source>
        <dbReference type="SAM" id="Phobius"/>
    </source>
</evidence>
<feature type="coiled-coil region" evidence="5">
    <location>
        <begin position="186"/>
        <end position="249"/>
    </location>
</feature>
<keyword evidence="4" id="KW-0675">Receptor</keyword>
<evidence type="ECO:0000256" key="4">
    <source>
        <dbReference type="ARBA" id="ARBA00023170"/>
    </source>
</evidence>
<reference evidence="9" key="1">
    <citation type="journal article" date="2010" name="Nat. Biotechnol.">
        <title>Draft genome sequence of the oilseed species Ricinus communis.</title>
        <authorList>
            <person name="Chan A.P."/>
            <person name="Crabtree J."/>
            <person name="Zhao Q."/>
            <person name="Lorenzi H."/>
            <person name="Orvis J."/>
            <person name="Puiu D."/>
            <person name="Melake-Berhan A."/>
            <person name="Jones K.M."/>
            <person name="Redman J."/>
            <person name="Chen G."/>
            <person name="Cahoon E.B."/>
            <person name="Gedil M."/>
            <person name="Stanke M."/>
            <person name="Haas B.J."/>
            <person name="Wortman J.R."/>
            <person name="Fraser-Liggett C.M."/>
            <person name="Ravel J."/>
            <person name="Rabinowicz P.D."/>
        </authorList>
    </citation>
    <scope>NUCLEOTIDE SEQUENCE [LARGE SCALE GENOMIC DNA]</scope>
    <source>
        <strain evidence="9">cv. Hale</strain>
    </source>
</reference>
<evidence type="ECO:0000256" key="1">
    <source>
        <dbReference type="ARBA" id="ARBA00022543"/>
    </source>
</evidence>
<keyword evidence="9" id="KW-1185">Reference proteome</keyword>
<organism evidence="8 9">
    <name type="scientific">Ricinus communis</name>
    <name type="common">Castor bean</name>
    <dbReference type="NCBI Taxonomy" id="3988"/>
    <lineage>
        <taxon>Eukaryota</taxon>
        <taxon>Viridiplantae</taxon>
        <taxon>Streptophyta</taxon>
        <taxon>Embryophyta</taxon>
        <taxon>Tracheophyta</taxon>
        <taxon>Spermatophyta</taxon>
        <taxon>Magnoliopsida</taxon>
        <taxon>eudicotyledons</taxon>
        <taxon>Gunneridae</taxon>
        <taxon>Pentapetalae</taxon>
        <taxon>rosids</taxon>
        <taxon>fabids</taxon>
        <taxon>Malpighiales</taxon>
        <taxon>Euphorbiaceae</taxon>
        <taxon>Acalyphoideae</taxon>
        <taxon>Acalypheae</taxon>
        <taxon>Ricinus</taxon>
    </lineage>
</organism>
<sequence>MLRYAKAIPSKKLQTYALIGISGAETSLGHVKKSGDFLLTALKVCQETGIPSCEGLVLTHLAENLRQQGRVGETFPLLAQAETKYRQQSNKIGLWWTLKYRSKNYQTLDAPEKALEAAHEAYELAQDIGFPLYQTESAKQLASIYAQSQDFKQAYRYALQAIEMASLDTRATTSTRTVELAKKYESDNKQRQIDELQIQRTKTRQRWLWTVLLGSSGLLIVTTYFLLRLRRSKAEIVQLNATLEKSVEQRTADLLLREQEYRTLAERSPNFIARYDTRGNLTYANPAYANLLDSIAGTKRPSKPSAAHVSPRLLANIVQVAETGAPLEAEFAVLTGPANSAWMRMFIVPERDAENKIVSILGIGYDVTDRKLRESQDEIRLGIYEHLAFASDLAEILGLVVTYAETATHRTKCAIYIPAETAPLLDSTDIETAIIHREP</sequence>
<dbReference type="SUPFAM" id="SSF48452">
    <property type="entry name" value="TPR-like"/>
    <property type="match status" value="1"/>
</dbReference>